<reference evidence="1" key="2">
    <citation type="journal article" date="2015" name="Data Brief">
        <title>Shoot transcriptome of the giant reed, Arundo donax.</title>
        <authorList>
            <person name="Barrero R.A."/>
            <person name="Guerrero F.D."/>
            <person name="Moolhuijzen P."/>
            <person name="Goolsby J.A."/>
            <person name="Tidwell J."/>
            <person name="Bellgard S.E."/>
            <person name="Bellgard M.I."/>
        </authorList>
    </citation>
    <scope>NUCLEOTIDE SEQUENCE</scope>
    <source>
        <tissue evidence="1">Shoot tissue taken approximately 20 cm above the soil surface</tissue>
    </source>
</reference>
<protein>
    <submittedName>
        <fullName evidence="1">Uncharacterized protein</fullName>
    </submittedName>
</protein>
<evidence type="ECO:0000313" key="1">
    <source>
        <dbReference type="EMBL" id="JAD41379.1"/>
    </source>
</evidence>
<reference evidence="1" key="1">
    <citation type="submission" date="2014-09" db="EMBL/GenBank/DDBJ databases">
        <authorList>
            <person name="Magalhaes I.L.F."/>
            <person name="Oliveira U."/>
            <person name="Santos F.R."/>
            <person name="Vidigal T.H.D.A."/>
            <person name="Brescovit A.D."/>
            <person name="Santos A.J."/>
        </authorList>
    </citation>
    <scope>NUCLEOTIDE SEQUENCE</scope>
    <source>
        <tissue evidence="1">Shoot tissue taken approximately 20 cm above the soil surface</tissue>
    </source>
</reference>
<sequence length="30" mass="3317">MGNVAVGGDLRGIKLRRPLYKGRSNEAERC</sequence>
<dbReference type="AlphaFoldDB" id="A0A0A8ZPM5"/>
<accession>A0A0A8ZPM5</accession>
<proteinExistence type="predicted"/>
<dbReference type="EMBL" id="GBRH01256516">
    <property type="protein sequence ID" value="JAD41379.1"/>
    <property type="molecule type" value="Transcribed_RNA"/>
</dbReference>
<name>A0A0A8ZPM5_ARUDO</name>
<organism evidence="1">
    <name type="scientific">Arundo donax</name>
    <name type="common">Giant reed</name>
    <name type="synonym">Donax arundinaceus</name>
    <dbReference type="NCBI Taxonomy" id="35708"/>
    <lineage>
        <taxon>Eukaryota</taxon>
        <taxon>Viridiplantae</taxon>
        <taxon>Streptophyta</taxon>
        <taxon>Embryophyta</taxon>
        <taxon>Tracheophyta</taxon>
        <taxon>Spermatophyta</taxon>
        <taxon>Magnoliopsida</taxon>
        <taxon>Liliopsida</taxon>
        <taxon>Poales</taxon>
        <taxon>Poaceae</taxon>
        <taxon>PACMAD clade</taxon>
        <taxon>Arundinoideae</taxon>
        <taxon>Arundineae</taxon>
        <taxon>Arundo</taxon>
    </lineage>
</organism>